<keyword evidence="2" id="KW-1185">Reference proteome</keyword>
<sequence>MPFGRDQDSRCGGSTWWETFHVSPSSDGRSSFLPERVNIQLTRSQSEAKIFGTPGDIEKSVTFLLDHRHQWDNNHVMSPTTWGYQDIDRLQSLESIVRIPVGIPTVTPMQSNGNTMVNGQ</sequence>
<dbReference type="RefSeq" id="XP_056790785.1">
    <property type="nucleotide sequence ID" value="XM_056933244.1"/>
</dbReference>
<organism evidence="1 2">
    <name type="scientific">Penicillium diatomitis</name>
    <dbReference type="NCBI Taxonomy" id="2819901"/>
    <lineage>
        <taxon>Eukaryota</taxon>
        <taxon>Fungi</taxon>
        <taxon>Dikarya</taxon>
        <taxon>Ascomycota</taxon>
        <taxon>Pezizomycotina</taxon>
        <taxon>Eurotiomycetes</taxon>
        <taxon>Eurotiomycetidae</taxon>
        <taxon>Eurotiales</taxon>
        <taxon>Aspergillaceae</taxon>
        <taxon>Penicillium</taxon>
    </lineage>
</organism>
<dbReference type="Proteomes" id="UP001148312">
    <property type="component" value="Unassembled WGS sequence"/>
</dbReference>
<reference evidence="1" key="1">
    <citation type="submission" date="2022-12" db="EMBL/GenBank/DDBJ databases">
        <authorList>
            <person name="Petersen C."/>
        </authorList>
    </citation>
    <scope>NUCLEOTIDE SEQUENCE</scope>
    <source>
        <strain evidence="1">IBT 30728</strain>
    </source>
</reference>
<reference evidence="1" key="2">
    <citation type="journal article" date="2023" name="IMA Fungus">
        <title>Comparative genomic study of the Penicillium genus elucidates a diverse pangenome and 15 lateral gene transfer events.</title>
        <authorList>
            <person name="Petersen C."/>
            <person name="Sorensen T."/>
            <person name="Nielsen M.R."/>
            <person name="Sondergaard T.E."/>
            <person name="Sorensen J.L."/>
            <person name="Fitzpatrick D.A."/>
            <person name="Frisvad J.C."/>
            <person name="Nielsen K.L."/>
        </authorList>
    </citation>
    <scope>NUCLEOTIDE SEQUENCE</scope>
    <source>
        <strain evidence="1">IBT 30728</strain>
    </source>
</reference>
<dbReference type="GeneID" id="81623493"/>
<evidence type="ECO:0000313" key="1">
    <source>
        <dbReference type="EMBL" id="KAJ5488752.1"/>
    </source>
</evidence>
<comment type="caution">
    <text evidence="1">The sequence shown here is derived from an EMBL/GenBank/DDBJ whole genome shotgun (WGS) entry which is preliminary data.</text>
</comment>
<gene>
    <name evidence="1" type="ORF">N7539_003642</name>
</gene>
<name>A0A9W9XDI5_9EURO</name>
<dbReference type="EMBL" id="JAPWDQ010000004">
    <property type="protein sequence ID" value="KAJ5488752.1"/>
    <property type="molecule type" value="Genomic_DNA"/>
</dbReference>
<dbReference type="AlphaFoldDB" id="A0A9W9XDI5"/>
<protein>
    <submittedName>
        <fullName evidence="1">Uncharacterized protein</fullName>
    </submittedName>
</protein>
<evidence type="ECO:0000313" key="2">
    <source>
        <dbReference type="Proteomes" id="UP001148312"/>
    </source>
</evidence>
<proteinExistence type="predicted"/>
<accession>A0A9W9XDI5</accession>